<evidence type="ECO:0000313" key="1">
    <source>
        <dbReference type="EMBL" id="KAF9536117.1"/>
    </source>
</evidence>
<feature type="non-terminal residue" evidence="1">
    <location>
        <position position="104"/>
    </location>
</feature>
<dbReference type="EMBL" id="JAAAXW010001007">
    <property type="protein sequence ID" value="KAF9536117.1"/>
    <property type="molecule type" value="Genomic_DNA"/>
</dbReference>
<organism evidence="1 2">
    <name type="scientific">Mortierella hygrophila</name>
    <dbReference type="NCBI Taxonomy" id="979708"/>
    <lineage>
        <taxon>Eukaryota</taxon>
        <taxon>Fungi</taxon>
        <taxon>Fungi incertae sedis</taxon>
        <taxon>Mucoromycota</taxon>
        <taxon>Mortierellomycotina</taxon>
        <taxon>Mortierellomycetes</taxon>
        <taxon>Mortierellales</taxon>
        <taxon>Mortierellaceae</taxon>
        <taxon>Mortierella</taxon>
    </lineage>
</organism>
<name>A0A9P6EW63_9FUNG</name>
<dbReference type="Proteomes" id="UP000723463">
    <property type="component" value="Unassembled WGS sequence"/>
</dbReference>
<dbReference type="AlphaFoldDB" id="A0A9P6EW63"/>
<keyword evidence="2" id="KW-1185">Reference proteome</keyword>
<accession>A0A9P6EW63</accession>
<evidence type="ECO:0000313" key="2">
    <source>
        <dbReference type="Proteomes" id="UP000723463"/>
    </source>
</evidence>
<gene>
    <name evidence="1" type="ORF">EC957_000300</name>
</gene>
<protein>
    <submittedName>
        <fullName evidence="1">Uncharacterized protein</fullName>
    </submittedName>
</protein>
<reference evidence="1" key="1">
    <citation type="journal article" date="2020" name="Fungal Divers.">
        <title>Resolving the Mortierellaceae phylogeny through synthesis of multi-gene phylogenetics and phylogenomics.</title>
        <authorList>
            <person name="Vandepol N."/>
            <person name="Liber J."/>
            <person name="Desiro A."/>
            <person name="Na H."/>
            <person name="Kennedy M."/>
            <person name="Barry K."/>
            <person name="Grigoriev I.V."/>
            <person name="Miller A.N."/>
            <person name="O'Donnell K."/>
            <person name="Stajich J.E."/>
            <person name="Bonito G."/>
        </authorList>
    </citation>
    <scope>NUCLEOTIDE SEQUENCE</scope>
    <source>
        <strain evidence="1">NRRL 2591</strain>
    </source>
</reference>
<proteinExistence type="predicted"/>
<sequence>YTAPLHVVGHPHSGVPFDHQPSLIDRLPVIVHSRLALEVDGRCVRVANGSYYPRFGQEARYEPWLWIDLFCWSGHGRSLLLPSGLYHRLPSHFVALGNHRLHDQ</sequence>
<feature type="non-terminal residue" evidence="1">
    <location>
        <position position="1"/>
    </location>
</feature>
<comment type="caution">
    <text evidence="1">The sequence shown here is derived from an EMBL/GenBank/DDBJ whole genome shotgun (WGS) entry which is preliminary data.</text>
</comment>